<accession>A0A1A6FTK6</accession>
<evidence type="ECO:0000256" key="2">
    <source>
        <dbReference type="ARBA" id="ARBA00008889"/>
    </source>
</evidence>
<reference evidence="8 9" key="1">
    <citation type="submission" date="2016-06" db="EMBL/GenBank/DDBJ databases">
        <title>The Draft Genome Sequence and Annotation of the Desert Woodrat Neotoma lepida.</title>
        <authorList>
            <person name="Campbell M."/>
            <person name="Oakeson K.F."/>
            <person name="Yandell M."/>
            <person name="Halpert J.R."/>
            <person name="Dearing D."/>
        </authorList>
    </citation>
    <scope>NUCLEOTIDE SEQUENCE [LARGE SCALE GENOMIC DNA]</scope>
    <source>
        <strain evidence="8">417</strain>
        <tissue evidence="8">Liver</tissue>
    </source>
</reference>
<evidence type="ECO:0000256" key="1">
    <source>
        <dbReference type="ARBA" id="ARBA00002200"/>
    </source>
</evidence>
<dbReference type="STRING" id="56216.A0A1A6FTK6"/>
<dbReference type="Pfam" id="PF00428">
    <property type="entry name" value="Ribosomal_60s"/>
    <property type="match status" value="1"/>
</dbReference>
<proteinExistence type="inferred from homology"/>
<keyword evidence="4" id="KW-0687">Ribonucleoprotein</keyword>
<evidence type="ECO:0000256" key="3">
    <source>
        <dbReference type="ARBA" id="ARBA00022980"/>
    </source>
</evidence>
<feature type="non-terminal residue" evidence="8">
    <location>
        <position position="228"/>
    </location>
</feature>
<keyword evidence="9" id="KW-1185">Reference proteome</keyword>
<dbReference type="GO" id="GO:0000027">
    <property type="term" value="P:ribosomal large subunit assembly"/>
    <property type="evidence" value="ECO:0007669"/>
    <property type="project" value="TreeGrafter"/>
</dbReference>
<dbReference type="Gene3D" id="3.90.105.20">
    <property type="match status" value="1"/>
</dbReference>
<dbReference type="AlphaFoldDB" id="A0A1A6FTK6"/>
<dbReference type="GO" id="GO:0070180">
    <property type="term" value="F:large ribosomal subunit rRNA binding"/>
    <property type="evidence" value="ECO:0007669"/>
    <property type="project" value="TreeGrafter"/>
</dbReference>
<dbReference type="InterPro" id="IPR050323">
    <property type="entry name" value="Ribosomal_protein_uL10"/>
</dbReference>
<dbReference type="GO" id="GO:0003735">
    <property type="term" value="F:structural constituent of ribosome"/>
    <property type="evidence" value="ECO:0007669"/>
    <property type="project" value="TreeGrafter"/>
</dbReference>
<comment type="similarity">
    <text evidence="2">Belongs to the universal ribosomal protein uL10 family.</text>
</comment>
<dbReference type="GO" id="GO:0002181">
    <property type="term" value="P:cytoplasmic translation"/>
    <property type="evidence" value="ECO:0007669"/>
    <property type="project" value="TreeGrafter"/>
</dbReference>
<organism evidence="8 9">
    <name type="scientific">Neotoma lepida</name>
    <name type="common">Desert woodrat</name>
    <dbReference type="NCBI Taxonomy" id="56216"/>
    <lineage>
        <taxon>Eukaryota</taxon>
        <taxon>Metazoa</taxon>
        <taxon>Chordata</taxon>
        <taxon>Craniata</taxon>
        <taxon>Vertebrata</taxon>
        <taxon>Euteleostomi</taxon>
        <taxon>Mammalia</taxon>
        <taxon>Eutheria</taxon>
        <taxon>Euarchontoglires</taxon>
        <taxon>Glires</taxon>
        <taxon>Rodentia</taxon>
        <taxon>Myomorpha</taxon>
        <taxon>Muroidea</taxon>
        <taxon>Cricetidae</taxon>
        <taxon>Neotominae</taxon>
        <taxon>Neotoma</taxon>
    </lineage>
</organism>
<evidence type="ECO:0000313" key="9">
    <source>
        <dbReference type="Proteomes" id="UP000092124"/>
    </source>
</evidence>
<dbReference type="EMBL" id="LZPO01118749">
    <property type="protein sequence ID" value="OBS56914.1"/>
    <property type="molecule type" value="Genomic_DNA"/>
</dbReference>
<feature type="region of interest" description="Disordered" evidence="7">
    <location>
        <begin position="197"/>
        <end position="228"/>
    </location>
</feature>
<gene>
    <name evidence="8" type="ORF">A6R68_11961</name>
</gene>
<evidence type="ECO:0000256" key="4">
    <source>
        <dbReference type="ARBA" id="ARBA00023274"/>
    </source>
</evidence>
<protein>
    <recommendedName>
        <fullName evidence="5">Large ribosomal subunit protein uL10</fullName>
    </recommendedName>
    <alternativeName>
        <fullName evidence="6">60S acidic ribosomal protein P0</fullName>
    </alternativeName>
</protein>
<evidence type="ECO:0000313" key="8">
    <source>
        <dbReference type="EMBL" id="OBS56914.1"/>
    </source>
</evidence>
<comment type="caution">
    <text evidence="8">The sequence shown here is derived from an EMBL/GenBank/DDBJ whole genome shotgun (WGS) entry which is preliminary data.</text>
</comment>
<evidence type="ECO:0000256" key="6">
    <source>
        <dbReference type="ARBA" id="ARBA00035444"/>
    </source>
</evidence>
<comment type="function">
    <text evidence="1">Ribosomal protein P0 is the functional equivalent of E.coli protein L10.</text>
</comment>
<evidence type="ECO:0000256" key="7">
    <source>
        <dbReference type="SAM" id="MobiDB-lite"/>
    </source>
</evidence>
<feature type="non-terminal residue" evidence="8">
    <location>
        <position position="1"/>
    </location>
</feature>
<keyword evidence="3" id="KW-0689">Ribosomal protein</keyword>
<dbReference type="Proteomes" id="UP000092124">
    <property type="component" value="Unassembled WGS sequence"/>
</dbReference>
<sequence length="228" mass="24792">GNVGFVFTKENLNEIRDMLLANKVLAAAHAVTIDLCEITVPTQNRGLVWGLRRLFRGTTEILSDVPMIKTGDTIGASEATLLNMVSISPFSFGLIIQQLFDNSSIYNLEVLDITEQTLHSRFLGDVRIVASVCLWIGYLTVAWVPHSIINGYKQVLALSVETEYTFPFSEKVEAFLADPSAFVAAAPVAVATTVASAAAAAPDKAEANKESEESDEDMGFEWGRTETT</sequence>
<dbReference type="Gene3D" id="3.30.70.1730">
    <property type="match status" value="1"/>
</dbReference>
<dbReference type="GO" id="GO:0022625">
    <property type="term" value="C:cytosolic large ribosomal subunit"/>
    <property type="evidence" value="ECO:0007669"/>
    <property type="project" value="TreeGrafter"/>
</dbReference>
<evidence type="ECO:0000256" key="5">
    <source>
        <dbReference type="ARBA" id="ARBA00035202"/>
    </source>
</evidence>
<dbReference type="InterPro" id="IPR043164">
    <property type="entry name" value="Ribosomal_uL10-like_insert_sf"/>
</dbReference>
<name>A0A1A6FTK6_NEOLE</name>
<dbReference type="PANTHER" id="PTHR45699">
    <property type="entry name" value="60S ACIDIC RIBOSOMAL PROTEIN P0"/>
    <property type="match status" value="1"/>
</dbReference>
<dbReference type="OrthoDB" id="9643947at2759"/>
<dbReference type="PANTHER" id="PTHR45699:SF3">
    <property type="entry name" value="LARGE RIBOSOMAL SUBUNIT PROTEIN UL10"/>
    <property type="match status" value="1"/>
</dbReference>
<dbReference type="InterPro" id="IPR043141">
    <property type="entry name" value="Ribosomal_uL10-like_sf"/>
</dbReference>